<dbReference type="EMBL" id="CAAALY010049037">
    <property type="protein sequence ID" value="VEL21003.1"/>
    <property type="molecule type" value="Genomic_DNA"/>
</dbReference>
<feature type="compositionally biased region" description="Low complexity" evidence="1">
    <location>
        <begin position="39"/>
        <end position="68"/>
    </location>
</feature>
<evidence type="ECO:0000256" key="1">
    <source>
        <dbReference type="SAM" id="MobiDB-lite"/>
    </source>
</evidence>
<evidence type="ECO:0000313" key="2">
    <source>
        <dbReference type="EMBL" id="VEL21003.1"/>
    </source>
</evidence>
<gene>
    <name evidence="2" type="ORF">PXEA_LOCUS14443</name>
</gene>
<feature type="region of interest" description="Disordered" evidence="1">
    <location>
        <begin position="195"/>
        <end position="214"/>
    </location>
</feature>
<sequence>MENAKRHVITSRNQSSRRHVLLSNGESCVEEPMRRQSPRIRSQSKCSSSSGSASSIPHPSRPQPQIRSSSREWSSFGDKTNSTSHNTSVIRLKYQREWQRSRARELNSGHPSHSSGRHQRRREDSYQRYENSLCDDDSVNRRGHTQMASNYGNSRRRHITSPDERQRSARNHSRSSYSYGKRGSRERDIRQAHGKHGELGEVSSTTNSSPFINSRSMTSHHIQKMSTNRPRPSRPDNSSFRSHAISPSHHQSEQGVNKLNRYHHGYSNSSDLYTNPNDARERVSMSSNRLGTEFSPKRRFESNIHSAYSLKVVVSHEAT</sequence>
<name>A0A448WV56_9PLAT</name>
<comment type="caution">
    <text evidence="2">The sequence shown here is derived from an EMBL/GenBank/DDBJ whole genome shotgun (WGS) entry which is preliminary data.</text>
</comment>
<feature type="compositionally biased region" description="Polar residues" evidence="1">
    <location>
        <begin position="266"/>
        <end position="277"/>
    </location>
</feature>
<evidence type="ECO:0000313" key="3">
    <source>
        <dbReference type="Proteomes" id="UP000784294"/>
    </source>
</evidence>
<feature type="compositionally biased region" description="Polar residues" evidence="1">
    <location>
        <begin position="77"/>
        <end position="88"/>
    </location>
</feature>
<organism evidence="2 3">
    <name type="scientific">Protopolystoma xenopodis</name>
    <dbReference type="NCBI Taxonomy" id="117903"/>
    <lineage>
        <taxon>Eukaryota</taxon>
        <taxon>Metazoa</taxon>
        <taxon>Spiralia</taxon>
        <taxon>Lophotrochozoa</taxon>
        <taxon>Platyhelminthes</taxon>
        <taxon>Monogenea</taxon>
        <taxon>Polyopisthocotylea</taxon>
        <taxon>Polystomatidea</taxon>
        <taxon>Polystomatidae</taxon>
        <taxon>Protopolystoma</taxon>
    </lineage>
</organism>
<keyword evidence="3" id="KW-1185">Reference proteome</keyword>
<protein>
    <submittedName>
        <fullName evidence="2">Uncharacterized protein</fullName>
    </submittedName>
</protein>
<feature type="compositionally biased region" description="Polar residues" evidence="1">
    <location>
        <begin position="220"/>
        <end position="241"/>
    </location>
</feature>
<feature type="region of interest" description="Disordered" evidence="1">
    <location>
        <begin position="1"/>
        <end position="88"/>
    </location>
</feature>
<accession>A0A448WV56</accession>
<proteinExistence type="predicted"/>
<feature type="region of interest" description="Disordered" evidence="1">
    <location>
        <begin position="220"/>
        <end position="292"/>
    </location>
</feature>
<dbReference type="AlphaFoldDB" id="A0A448WV56"/>
<feature type="region of interest" description="Disordered" evidence="1">
    <location>
        <begin position="101"/>
        <end position="187"/>
    </location>
</feature>
<reference evidence="2" key="1">
    <citation type="submission" date="2018-11" db="EMBL/GenBank/DDBJ databases">
        <authorList>
            <consortium name="Pathogen Informatics"/>
        </authorList>
    </citation>
    <scope>NUCLEOTIDE SEQUENCE</scope>
</reference>
<dbReference type="Proteomes" id="UP000784294">
    <property type="component" value="Unassembled WGS sequence"/>
</dbReference>
<feature type="compositionally biased region" description="Polar residues" evidence="1">
    <location>
        <begin position="202"/>
        <end position="214"/>
    </location>
</feature>